<keyword evidence="3" id="KW-1185">Reference proteome</keyword>
<comment type="caution">
    <text evidence="2">The sequence shown here is derived from an EMBL/GenBank/DDBJ whole genome shotgun (WGS) entry which is preliminary data.</text>
</comment>
<feature type="region of interest" description="Disordered" evidence="1">
    <location>
        <begin position="76"/>
        <end position="95"/>
    </location>
</feature>
<dbReference type="SUPFAM" id="SSF140453">
    <property type="entry name" value="EsxAB dimer-like"/>
    <property type="match status" value="1"/>
</dbReference>
<evidence type="ECO:0000313" key="2">
    <source>
        <dbReference type="EMBL" id="RKR73936.1"/>
    </source>
</evidence>
<dbReference type="OrthoDB" id="5119580at2"/>
<sequence>MARYHAEVGEIDQTVVTLAQMAEFCEHLLTRIDQIKDTVSAEWSGEAFAQFQALHAEWAAGAAEMKAGIGTMHQAASTSSSNYTAGVDASRGVWG</sequence>
<evidence type="ECO:0000313" key="3">
    <source>
        <dbReference type="Proteomes" id="UP000280008"/>
    </source>
</evidence>
<dbReference type="Gene3D" id="1.10.287.1060">
    <property type="entry name" value="ESAT-6-like"/>
    <property type="match status" value="1"/>
</dbReference>
<dbReference type="EMBL" id="RBKS01000001">
    <property type="protein sequence ID" value="RKR73936.1"/>
    <property type="molecule type" value="Genomic_DNA"/>
</dbReference>
<dbReference type="AlphaFoldDB" id="A0A495IFU5"/>
<proteinExistence type="predicted"/>
<protein>
    <submittedName>
        <fullName evidence="2">WXG100 family type VII secretion target</fullName>
    </submittedName>
</protein>
<dbReference type="InterPro" id="IPR036689">
    <property type="entry name" value="ESAT-6-like_sf"/>
</dbReference>
<evidence type="ECO:0000256" key="1">
    <source>
        <dbReference type="SAM" id="MobiDB-lite"/>
    </source>
</evidence>
<dbReference type="Proteomes" id="UP000280008">
    <property type="component" value="Unassembled WGS sequence"/>
</dbReference>
<dbReference type="Pfam" id="PF06013">
    <property type="entry name" value="WXG100"/>
    <property type="match status" value="1"/>
</dbReference>
<accession>A0A495IFU5</accession>
<gene>
    <name evidence="2" type="ORF">C8E83_1036</name>
</gene>
<name>A0A495IFU5_9MICO</name>
<organism evidence="2 3">
    <name type="scientific">Frondihabitans australicus</name>
    <dbReference type="NCBI Taxonomy" id="386892"/>
    <lineage>
        <taxon>Bacteria</taxon>
        <taxon>Bacillati</taxon>
        <taxon>Actinomycetota</taxon>
        <taxon>Actinomycetes</taxon>
        <taxon>Micrococcales</taxon>
        <taxon>Microbacteriaceae</taxon>
        <taxon>Frondihabitans</taxon>
    </lineage>
</organism>
<dbReference type="RefSeq" id="WP_121368740.1">
    <property type="nucleotide sequence ID" value="NZ_RBKS01000001.1"/>
</dbReference>
<dbReference type="InterPro" id="IPR010310">
    <property type="entry name" value="T7SS_ESAT-6-like"/>
</dbReference>
<reference evidence="2 3" key="1">
    <citation type="submission" date="2018-10" db="EMBL/GenBank/DDBJ databases">
        <title>Sequencing the genomes of 1000 actinobacteria strains.</title>
        <authorList>
            <person name="Klenk H.-P."/>
        </authorList>
    </citation>
    <scope>NUCLEOTIDE SEQUENCE [LARGE SCALE GENOMIC DNA]</scope>
    <source>
        <strain evidence="2 3">DSM 17894</strain>
    </source>
</reference>